<name>A0A5M8FVQ8_9GAMM</name>
<keyword evidence="3 5" id="KW-0378">Hydrolase</keyword>
<evidence type="ECO:0000256" key="1">
    <source>
        <dbReference type="ARBA" id="ARBA00009370"/>
    </source>
</evidence>
<dbReference type="Gene3D" id="2.10.109.10">
    <property type="entry name" value="Umud Fragment, subunit A"/>
    <property type="match status" value="1"/>
</dbReference>
<dbReference type="EC" id="3.4.21.89" evidence="3"/>
<gene>
    <name evidence="5" type="primary">lepB</name>
    <name evidence="5" type="ORF">F2Q65_01430</name>
</gene>
<comment type="similarity">
    <text evidence="1 3">Belongs to the peptidase S26 family.</text>
</comment>
<dbReference type="Proteomes" id="UP000322981">
    <property type="component" value="Unassembled WGS sequence"/>
</dbReference>
<dbReference type="EMBL" id="VWXX01000001">
    <property type="protein sequence ID" value="KAA6187918.1"/>
    <property type="molecule type" value="Genomic_DNA"/>
</dbReference>
<comment type="caution">
    <text evidence="3">Lacks conserved residue(s) required for the propagation of feature annotation.</text>
</comment>
<keyword evidence="3" id="KW-0645">Protease</keyword>
<dbReference type="CDD" id="cd06530">
    <property type="entry name" value="S26_SPase_I"/>
    <property type="match status" value="1"/>
</dbReference>
<reference evidence="5 6" key="1">
    <citation type="submission" date="2019-09" db="EMBL/GenBank/DDBJ databases">
        <title>Whole-genome sequence of the purple sulfur bacterium Thiohalocapsa marina DSM 19078.</title>
        <authorList>
            <person name="Kyndt J.A."/>
            <person name="Meyer T.E."/>
        </authorList>
    </citation>
    <scope>NUCLEOTIDE SEQUENCE [LARGE SCALE GENOMIC DNA]</scope>
    <source>
        <strain evidence="5 6">DSM 19078</strain>
    </source>
</reference>
<keyword evidence="6" id="KW-1185">Reference proteome</keyword>
<comment type="caution">
    <text evidence="5">The sequence shown here is derived from an EMBL/GenBank/DDBJ whole genome shotgun (WGS) entry which is preliminary data.</text>
</comment>
<comment type="catalytic activity">
    <reaction evidence="3">
        <text>Cleavage of hydrophobic, N-terminal signal or leader sequences from secreted and periplasmic proteins.</text>
        <dbReference type="EC" id="3.4.21.89"/>
    </reaction>
</comment>
<evidence type="ECO:0000313" key="6">
    <source>
        <dbReference type="Proteomes" id="UP000322981"/>
    </source>
</evidence>
<evidence type="ECO:0000313" key="5">
    <source>
        <dbReference type="EMBL" id="KAA6187918.1"/>
    </source>
</evidence>
<dbReference type="GO" id="GO:0016020">
    <property type="term" value="C:membrane"/>
    <property type="evidence" value="ECO:0007669"/>
    <property type="project" value="UniProtKB-SubCell"/>
</dbReference>
<dbReference type="InterPro" id="IPR019533">
    <property type="entry name" value="Peptidase_S26"/>
</dbReference>
<evidence type="ECO:0000256" key="3">
    <source>
        <dbReference type="RuleBase" id="RU362042"/>
    </source>
</evidence>
<keyword evidence="3" id="KW-1133">Transmembrane helix</keyword>
<evidence type="ECO:0000259" key="4">
    <source>
        <dbReference type="Pfam" id="PF10502"/>
    </source>
</evidence>
<keyword evidence="3" id="KW-0812">Transmembrane</keyword>
<dbReference type="OrthoDB" id="5360818at2"/>
<accession>A0A5M8FVQ8</accession>
<proteinExistence type="inferred from homology"/>
<evidence type="ECO:0000256" key="2">
    <source>
        <dbReference type="ARBA" id="ARBA00019232"/>
    </source>
</evidence>
<comment type="subcellular location">
    <subcellularLocation>
        <location evidence="3">Membrane</location>
        <topology evidence="3">Multi-pass membrane protein</topology>
    </subcellularLocation>
</comment>
<dbReference type="GO" id="GO:0010027">
    <property type="term" value="P:thylakoid membrane organization"/>
    <property type="evidence" value="ECO:0007669"/>
    <property type="project" value="TreeGrafter"/>
</dbReference>
<dbReference type="SUPFAM" id="SSF51306">
    <property type="entry name" value="LexA/Signal peptidase"/>
    <property type="match status" value="1"/>
</dbReference>
<dbReference type="InterPro" id="IPR036286">
    <property type="entry name" value="LexA/Signal_pep-like_sf"/>
</dbReference>
<dbReference type="NCBIfam" id="TIGR02227">
    <property type="entry name" value="sigpep_I_bact"/>
    <property type="match status" value="1"/>
</dbReference>
<organism evidence="5 6">
    <name type="scientific">Thiohalocapsa marina</name>
    <dbReference type="NCBI Taxonomy" id="424902"/>
    <lineage>
        <taxon>Bacteria</taxon>
        <taxon>Pseudomonadati</taxon>
        <taxon>Pseudomonadota</taxon>
        <taxon>Gammaproteobacteria</taxon>
        <taxon>Chromatiales</taxon>
        <taxon>Chromatiaceae</taxon>
        <taxon>Thiohalocapsa</taxon>
    </lineage>
</organism>
<dbReference type="Pfam" id="PF10502">
    <property type="entry name" value="Peptidase_S26"/>
    <property type="match status" value="1"/>
</dbReference>
<feature type="domain" description="Peptidase S26" evidence="4">
    <location>
        <begin position="74"/>
        <end position="188"/>
    </location>
</feature>
<dbReference type="RefSeq" id="WP_150089632.1">
    <property type="nucleotide sequence ID" value="NZ_VWXX01000001.1"/>
</dbReference>
<dbReference type="GO" id="GO:0004252">
    <property type="term" value="F:serine-type endopeptidase activity"/>
    <property type="evidence" value="ECO:0007669"/>
    <property type="project" value="InterPro"/>
</dbReference>
<sequence length="191" mass="21268">MSVLESFAVKANKNAPQRQGRARRREPWDRFALRALLVLTLLLGSGAYVCDRFRIGIDDQEALCLPPYRWYLIDTHDRTIGQGQLLAFAASEAMAPYFTPGQTVIKRAVGVAGDRIQVTAITTLVNGVPQPQSALALAKTLGERPAAFSREGFIVPHDQLWVMGETRDSFDSRYWGALPMERVIGRAYALF</sequence>
<dbReference type="GO" id="GO:0006465">
    <property type="term" value="P:signal peptide processing"/>
    <property type="evidence" value="ECO:0007669"/>
    <property type="project" value="InterPro"/>
</dbReference>
<protein>
    <recommendedName>
        <fullName evidence="2 3">Signal peptidase I</fullName>
        <ecNumber evidence="3">3.4.21.89</ecNumber>
    </recommendedName>
</protein>
<dbReference type="GO" id="GO:0009003">
    <property type="term" value="F:signal peptidase activity"/>
    <property type="evidence" value="ECO:0007669"/>
    <property type="project" value="UniProtKB-EC"/>
</dbReference>
<dbReference type="PANTHER" id="PTHR43390">
    <property type="entry name" value="SIGNAL PEPTIDASE I"/>
    <property type="match status" value="1"/>
</dbReference>
<dbReference type="AlphaFoldDB" id="A0A5M8FVQ8"/>
<dbReference type="PANTHER" id="PTHR43390:SF1">
    <property type="entry name" value="CHLOROPLAST PROCESSING PEPTIDASE"/>
    <property type="match status" value="1"/>
</dbReference>
<keyword evidence="3" id="KW-0472">Membrane</keyword>
<feature type="transmembrane region" description="Helical" evidence="3">
    <location>
        <begin position="31"/>
        <end position="49"/>
    </location>
</feature>
<dbReference type="InterPro" id="IPR000223">
    <property type="entry name" value="Pept_S26A_signal_pept_1"/>
</dbReference>